<dbReference type="PANTHER" id="PTHR36505">
    <property type="entry name" value="BLR1072 PROTEIN"/>
    <property type="match status" value="1"/>
</dbReference>
<feature type="compositionally biased region" description="Basic and acidic residues" evidence="1">
    <location>
        <begin position="152"/>
        <end position="169"/>
    </location>
</feature>
<evidence type="ECO:0000313" key="3">
    <source>
        <dbReference type="EMBL" id="KVG61029.1"/>
    </source>
</evidence>
<proteinExistence type="predicted"/>
<dbReference type="RefSeq" id="WP_059755577.1">
    <property type="nucleotide sequence ID" value="NZ_CP013416.1"/>
</dbReference>
<dbReference type="InterPro" id="IPR011033">
    <property type="entry name" value="PRC_barrel-like_sf"/>
</dbReference>
<feature type="region of interest" description="Disordered" evidence="1">
    <location>
        <begin position="143"/>
        <end position="169"/>
    </location>
</feature>
<dbReference type="EMBL" id="LOXM01000198">
    <property type="protein sequence ID" value="KVG61029.1"/>
    <property type="molecule type" value="Genomic_DNA"/>
</dbReference>
<dbReference type="AlphaFoldDB" id="A0A103R4D0"/>
<dbReference type="Proteomes" id="UP000064029">
    <property type="component" value="Unassembled WGS sequence"/>
</dbReference>
<organism evidence="3 4">
    <name type="scientific">Burkholderia ubonensis</name>
    <dbReference type="NCBI Taxonomy" id="101571"/>
    <lineage>
        <taxon>Bacteria</taxon>
        <taxon>Pseudomonadati</taxon>
        <taxon>Pseudomonadota</taxon>
        <taxon>Betaproteobacteria</taxon>
        <taxon>Burkholderiales</taxon>
        <taxon>Burkholderiaceae</taxon>
        <taxon>Burkholderia</taxon>
        <taxon>Burkholderia cepacia complex</taxon>
    </lineage>
</organism>
<dbReference type="OrthoDB" id="286778at2"/>
<sequence length="169" mass="18675">MYNPVHNPDEGPARILRKDREAARGPGPDVMGAGTLEGDRVVTADGVYVGRIKEIMLDVDSGRVAYAVLSTGGLFGIGDRLLAIPWDALTLDTERRCFRLWASSERIRNAPGFDKDHWPVIADPQWVGAARYDGSGTLWWSCDDDFDSEQDAPPHEAMPDRPERDAGPR</sequence>
<protein>
    <submittedName>
        <fullName evidence="3">Photosystem reaction center subunit H</fullName>
    </submittedName>
</protein>
<reference evidence="3 4" key="1">
    <citation type="submission" date="2015-11" db="EMBL/GenBank/DDBJ databases">
        <title>Expanding the genomic diversity of Burkholderia species for the development of highly accurate diagnostics.</title>
        <authorList>
            <person name="Sahl J."/>
            <person name="Keim P."/>
            <person name="Wagner D."/>
        </authorList>
    </citation>
    <scope>NUCLEOTIDE SEQUENCE [LARGE SCALE GENOMIC DNA]</scope>
    <source>
        <strain evidence="3 4">MSMB2036</strain>
    </source>
</reference>
<accession>A0A103R4D0</accession>
<dbReference type="InterPro" id="IPR027275">
    <property type="entry name" value="PRC-brl_dom"/>
</dbReference>
<comment type="caution">
    <text evidence="3">The sequence shown here is derived from an EMBL/GenBank/DDBJ whole genome shotgun (WGS) entry which is preliminary data.</text>
</comment>
<name>A0A103R4D0_9BURK</name>
<feature type="domain" description="PRC-barrel" evidence="2">
    <location>
        <begin position="29"/>
        <end position="92"/>
    </location>
</feature>
<gene>
    <name evidence="3" type="ORF">WJ33_31885</name>
</gene>
<evidence type="ECO:0000256" key="1">
    <source>
        <dbReference type="SAM" id="MobiDB-lite"/>
    </source>
</evidence>
<evidence type="ECO:0000259" key="2">
    <source>
        <dbReference type="Pfam" id="PF05239"/>
    </source>
</evidence>
<dbReference type="PANTHER" id="PTHR36505:SF1">
    <property type="entry name" value="BLR1072 PROTEIN"/>
    <property type="match status" value="1"/>
</dbReference>
<evidence type="ECO:0000313" key="4">
    <source>
        <dbReference type="Proteomes" id="UP000064029"/>
    </source>
</evidence>
<dbReference type="Pfam" id="PF05239">
    <property type="entry name" value="PRC"/>
    <property type="match status" value="1"/>
</dbReference>
<dbReference type="SUPFAM" id="SSF50346">
    <property type="entry name" value="PRC-barrel domain"/>
    <property type="match status" value="1"/>
</dbReference>
<dbReference type="Gene3D" id="2.30.30.240">
    <property type="entry name" value="PRC-barrel domain"/>
    <property type="match status" value="1"/>
</dbReference>